<reference evidence="1" key="1">
    <citation type="submission" date="2023-03" db="UniProtKB">
        <authorList>
            <consortium name="EnsemblPlants"/>
        </authorList>
    </citation>
    <scope>IDENTIFICATION</scope>
</reference>
<organism evidence="1">
    <name type="scientific">Cucumis melo</name>
    <name type="common">Muskmelon</name>
    <dbReference type="NCBI Taxonomy" id="3656"/>
    <lineage>
        <taxon>Eukaryota</taxon>
        <taxon>Viridiplantae</taxon>
        <taxon>Streptophyta</taxon>
        <taxon>Embryophyta</taxon>
        <taxon>Tracheophyta</taxon>
        <taxon>Spermatophyta</taxon>
        <taxon>Magnoliopsida</taxon>
        <taxon>eudicotyledons</taxon>
        <taxon>Gunneridae</taxon>
        <taxon>Pentapetalae</taxon>
        <taxon>rosids</taxon>
        <taxon>fabids</taxon>
        <taxon>Cucurbitales</taxon>
        <taxon>Cucurbitaceae</taxon>
        <taxon>Benincaseae</taxon>
        <taxon>Cucumis</taxon>
    </lineage>
</organism>
<dbReference type="AlphaFoldDB" id="A0A9I9D9H5"/>
<evidence type="ECO:0000313" key="1">
    <source>
        <dbReference type="EnsemblPlants" id="MELO3C015037.2.1"/>
    </source>
</evidence>
<dbReference type="EnsemblPlants" id="MELO3C015037.2.1">
    <property type="protein sequence ID" value="MELO3C015037.2.1"/>
    <property type="gene ID" value="MELO3C015037.2"/>
</dbReference>
<accession>A0A9I9D9H5</accession>
<sequence>MIQWEQILKDNGWCMHTHKQTKLIEVGLLSIFIPLVVSIEHYRGEHLLKAALNTLT</sequence>
<proteinExistence type="predicted"/>
<dbReference type="Gramene" id="MELO3C015037.2.1">
    <property type="protein sequence ID" value="MELO3C015037.2.1"/>
    <property type="gene ID" value="MELO3C015037.2"/>
</dbReference>
<name>A0A9I9D9H5_CUCME</name>
<protein>
    <submittedName>
        <fullName evidence="1">Uncharacterized protein</fullName>
    </submittedName>
</protein>